<dbReference type="EMBL" id="MU006292">
    <property type="protein sequence ID" value="KAF2854610.1"/>
    <property type="molecule type" value="Genomic_DNA"/>
</dbReference>
<dbReference type="Gene3D" id="3.40.50.720">
    <property type="entry name" value="NAD(P)-binding Rossmann-like Domain"/>
    <property type="match status" value="2"/>
</dbReference>
<accession>A0A6A7BGS2</accession>
<dbReference type="InterPro" id="IPR008927">
    <property type="entry name" value="6-PGluconate_DH-like_C_sf"/>
</dbReference>
<dbReference type="AlphaFoldDB" id="A0A6A7BGS2"/>
<dbReference type="SUPFAM" id="SSF51735">
    <property type="entry name" value="NAD(P)-binding Rossmann-fold domains"/>
    <property type="match status" value="1"/>
</dbReference>
<dbReference type="InterPro" id="IPR001732">
    <property type="entry name" value="UDP-Glc/GDP-Man_DH_N"/>
</dbReference>
<evidence type="ECO:0000313" key="6">
    <source>
        <dbReference type="Proteomes" id="UP000799423"/>
    </source>
</evidence>
<dbReference type="GO" id="GO:0000271">
    <property type="term" value="P:polysaccharide biosynthetic process"/>
    <property type="evidence" value="ECO:0007669"/>
    <property type="project" value="InterPro"/>
</dbReference>
<comment type="similarity">
    <text evidence="1 2">Belongs to the UDP-glucose/GDP-mannose dehydrogenase family.</text>
</comment>
<dbReference type="InterPro" id="IPR014026">
    <property type="entry name" value="UDP-Glc/GDP-Man_DH_dimer"/>
</dbReference>
<dbReference type="InterPro" id="IPR036291">
    <property type="entry name" value="NAD(P)-bd_dom_sf"/>
</dbReference>
<dbReference type="PANTHER" id="PTHR43491">
    <property type="entry name" value="UDP-N-ACETYL-D-MANNOSAMINE DEHYDROGENASE"/>
    <property type="match status" value="1"/>
</dbReference>
<evidence type="ECO:0000256" key="1">
    <source>
        <dbReference type="ARBA" id="ARBA00006601"/>
    </source>
</evidence>
<dbReference type="NCBIfam" id="TIGR03026">
    <property type="entry name" value="NDP-sugDHase"/>
    <property type="match status" value="1"/>
</dbReference>
<keyword evidence="6" id="KW-1185">Reference proteome</keyword>
<name>A0A6A7BGS2_9PLEO</name>
<organism evidence="5 6">
    <name type="scientific">Plenodomus tracheiphilus IPT5</name>
    <dbReference type="NCBI Taxonomy" id="1408161"/>
    <lineage>
        <taxon>Eukaryota</taxon>
        <taxon>Fungi</taxon>
        <taxon>Dikarya</taxon>
        <taxon>Ascomycota</taxon>
        <taxon>Pezizomycotina</taxon>
        <taxon>Dothideomycetes</taxon>
        <taxon>Pleosporomycetidae</taxon>
        <taxon>Pleosporales</taxon>
        <taxon>Pleosporineae</taxon>
        <taxon>Leptosphaeriaceae</taxon>
        <taxon>Plenodomus</taxon>
    </lineage>
</organism>
<feature type="domain" description="UDP-glucose/GDP-mannose dehydrogenase N-terminal" evidence="4">
    <location>
        <begin position="54"/>
        <end position="208"/>
    </location>
</feature>
<dbReference type="Pfam" id="PF03721">
    <property type="entry name" value="UDPG_MGDP_dh_N"/>
    <property type="match status" value="1"/>
</dbReference>
<dbReference type="PANTHER" id="PTHR43491:SF2">
    <property type="entry name" value="UDP-N-ACETYL-D-MANNOSAMINE DEHYDROGENASE"/>
    <property type="match status" value="1"/>
</dbReference>
<sequence length="444" mass="47962">MGILARYPDVAGAWHASSRDGNVSPPPEFINAYLLEDASSPKMPPVHVGEKPLIAVIGVGYVGLHLVTTFASKFDVVAFDLSKARLDAVAKDLAPFPSVQVTSEANEIANATHILVSVPTTLLPNKSVDISNIRSALTTIGLYARPGATVVIESSVSVGMTRQLLGDLMKTRKLKAGMSPERVDPGRTEPPLRSIPKIISGLDDITEGSLQSIHDLYSQVFDEVVTVSKPEVAEMTKLYENCQRMMCIAYANEMADACGPHGIDPYEVCQAAATKPFGYQPFMPSLGVGGHCIPINPYYLLANSSFPLLQAATETMWKRPARLADKAMASIGGTSSLMPSAGVRRQRVLVVGVGFKTGQSVLSCSPGVAVLKQLLGEWHVDVMFADPLVDESAIPFAPKLDDRTQWDKQSLEGFDLIMVTNRQTGLDFDVLDSVEGVRIQWYCV</sequence>
<dbReference type="Proteomes" id="UP000799423">
    <property type="component" value="Unassembled WGS sequence"/>
</dbReference>
<protein>
    <submittedName>
        <fullName evidence="5">Nucleotide sugar dehydrogenase</fullName>
    </submittedName>
</protein>
<dbReference type="SUPFAM" id="SSF52413">
    <property type="entry name" value="UDP-glucose/GDP-mannose dehydrogenase C-terminal domain"/>
    <property type="match status" value="1"/>
</dbReference>
<reference evidence="5" key="1">
    <citation type="submission" date="2020-01" db="EMBL/GenBank/DDBJ databases">
        <authorList>
            <consortium name="DOE Joint Genome Institute"/>
            <person name="Haridas S."/>
            <person name="Albert R."/>
            <person name="Binder M."/>
            <person name="Bloem J."/>
            <person name="Labutti K."/>
            <person name="Salamov A."/>
            <person name="Andreopoulos B."/>
            <person name="Baker S.E."/>
            <person name="Barry K."/>
            <person name="Bills G."/>
            <person name="Bluhm B.H."/>
            <person name="Cannon C."/>
            <person name="Castanera R."/>
            <person name="Culley D.E."/>
            <person name="Daum C."/>
            <person name="Ezra D."/>
            <person name="Gonzalez J.B."/>
            <person name="Henrissat B."/>
            <person name="Kuo A."/>
            <person name="Liang C."/>
            <person name="Lipzen A."/>
            <person name="Lutzoni F."/>
            <person name="Magnuson J."/>
            <person name="Mondo S."/>
            <person name="Nolan M."/>
            <person name="Ohm R."/>
            <person name="Pangilinan J."/>
            <person name="Park H.-J."/>
            <person name="Ramirez L."/>
            <person name="Alfaro M."/>
            <person name="Sun H."/>
            <person name="Tritt A."/>
            <person name="Yoshinaga Y."/>
            <person name="Zwiers L.-H."/>
            <person name="Turgeon B.G."/>
            <person name="Goodwin S.B."/>
            <person name="Spatafora J.W."/>
            <person name="Crous P.W."/>
            <person name="Grigoriev I.V."/>
        </authorList>
    </citation>
    <scope>NUCLEOTIDE SEQUENCE</scope>
    <source>
        <strain evidence="5">IPT5</strain>
    </source>
</reference>
<dbReference type="InterPro" id="IPR036220">
    <property type="entry name" value="UDP-Glc/GDP-Man_DH_C_sf"/>
</dbReference>
<evidence type="ECO:0000313" key="5">
    <source>
        <dbReference type="EMBL" id="KAF2854610.1"/>
    </source>
</evidence>
<evidence type="ECO:0000259" key="3">
    <source>
        <dbReference type="Pfam" id="PF00984"/>
    </source>
</evidence>
<dbReference type="PIRSF" id="PIRSF000124">
    <property type="entry name" value="UDPglc_GDPman_dh"/>
    <property type="match status" value="1"/>
</dbReference>
<evidence type="ECO:0000256" key="2">
    <source>
        <dbReference type="PIRNR" id="PIRNR000124"/>
    </source>
</evidence>
<dbReference type="OrthoDB" id="5059218at2759"/>
<gene>
    <name evidence="5" type="ORF">T440DRAFT_387185</name>
</gene>
<dbReference type="SUPFAM" id="SSF48179">
    <property type="entry name" value="6-phosphogluconate dehydrogenase C-terminal domain-like"/>
    <property type="match status" value="1"/>
</dbReference>
<dbReference type="GO" id="GO:0016628">
    <property type="term" value="F:oxidoreductase activity, acting on the CH-CH group of donors, NAD or NADP as acceptor"/>
    <property type="evidence" value="ECO:0007669"/>
    <property type="project" value="InterPro"/>
</dbReference>
<feature type="domain" description="UDP-glucose/GDP-mannose dehydrogenase dimerisation" evidence="3">
    <location>
        <begin position="232"/>
        <end position="304"/>
    </location>
</feature>
<dbReference type="GO" id="GO:0051287">
    <property type="term" value="F:NAD binding"/>
    <property type="evidence" value="ECO:0007669"/>
    <property type="project" value="InterPro"/>
</dbReference>
<dbReference type="InterPro" id="IPR017476">
    <property type="entry name" value="UDP-Glc/GDP-Man"/>
</dbReference>
<dbReference type="GO" id="GO:0016616">
    <property type="term" value="F:oxidoreductase activity, acting on the CH-OH group of donors, NAD or NADP as acceptor"/>
    <property type="evidence" value="ECO:0007669"/>
    <property type="project" value="InterPro"/>
</dbReference>
<dbReference type="PIRSF" id="PIRSF500136">
    <property type="entry name" value="UDP_ManNAc_DH"/>
    <property type="match status" value="1"/>
</dbReference>
<dbReference type="InterPro" id="IPR028359">
    <property type="entry name" value="UDP_ManNAc/GlcNAc_DH"/>
</dbReference>
<evidence type="ECO:0000259" key="4">
    <source>
        <dbReference type="Pfam" id="PF03721"/>
    </source>
</evidence>
<proteinExistence type="inferred from homology"/>
<dbReference type="Pfam" id="PF00984">
    <property type="entry name" value="UDPG_MGDP_dh"/>
    <property type="match status" value="1"/>
</dbReference>